<dbReference type="AlphaFoldDB" id="A0A2M7FYR2"/>
<proteinExistence type="predicted"/>
<evidence type="ECO:0008006" key="3">
    <source>
        <dbReference type="Google" id="ProtNLM"/>
    </source>
</evidence>
<dbReference type="Proteomes" id="UP000231019">
    <property type="component" value="Unassembled WGS sequence"/>
</dbReference>
<dbReference type="EMBL" id="PFFQ01000061">
    <property type="protein sequence ID" value="PIW14329.1"/>
    <property type="molecule type" value="Genomic_DNA"/>
</dbReference>
<evidence type="ECO:0000313" key="2">
    <source>
        <dbReference type="Proteomes" id="UP000231019"/>
    </source>
</evidence>
<accession>A0A2M7FYR2</accession>
<protein>
    <recommendedName>
        <fullName evidence="3">ABM domain-containing protein</fullName>
    </recommendedName>
</protein>
<name>A0A2M7FYR2_9BACT</name>
<sequence>MAIFSAMFPILPGKTDRVREIAQGLSGEHATAFDQSQKSLGVPVESWHIQQTPMGDFLLVYLESEDALKMFQNFASAQGPSDVFLKAGILECTGVDLNQAMPGLPSQPVLDYRA</sequence>
<organism evidence="1 2">
    <name type="scientific">bacterium (Candidatus Blackallbacteria) CG17_big_fil_post_rev_8_21_14_2_50_48_46</name>
    <dbReference type="NCBI Taxonomy" id="2014261"/>
    <lineage>
        <taxon>Bacteria</taxon>
        <taxon>Candidatus Blackallbacteria</taxon>
    </lineage>
</organism>
<comment type="caution">
    <text evidence="1">The sequence shown here is derived from an EMBL/GenBank/DDBJ whole genome shotgun (WGS) entry which is preliminary data.</text>
</comment>
<evidence type="ECO:0000313" key="1">
    <source>
        <dbReference type="EMBL" id="PIW14329.1"/>
    </source>
</evidence>
<reference evidence="1 2" key="1">
    <citation type="submission" date="2017-09" db="EMBL/GenBank/DDBJ databases">
        <title>Depth-based differentiation of microbial function through sediment-hosted aquifers and enrichment of novel symbionts in the deep terrestrial subsurface.</title>
        <authorList>
            <person name="Probst A.J."/>
            <person name="Ladd B."/>
            <person name="Jarett J.K."/>
            <person name="Geller-Mcgrath D.E."/>
            <person name="Sieber C.M."/>
            <person name="Emerson J.B."/>
            <person name="Anantharaman K."/>
            <person name="Thomas B.C."/>
            <person name="Malmstrom R."/>
            <person name="Stieglmeier M."/>
            <person name="Klingl A."/>
            <person name="Woyke T."/>
            <person name="Ryan C.M."/>
            <person name="Banfield J.F."/>
        </authorList>
    </citation>
    <scope>NUCLEOTIDE SEQUENCE [LARGE SCALE GENOMIC DNA]</scope>
    <source>
        <strain evidence="1">CG17_big_fil_post_rev_8_21_14_2_50_48_46</strain>
    </source>
</reference>
<gene>
    <name evidence="1" type="ORF">COW36_22210</name>
</gene>